<feature type="coiled-coil region" evidence="1">
    <location>
        <begin position="27"/>
        <end position="54"/>
    </location>
</feature>
<dbReference type="EMBL" id="JX042579">
    <property type="protein sequence ID" value="AFN37782.1"/>
    <property type="molecule type" value="Genomic_DNA"/>
</dbReference>
<organism evidence="2 3">
    <name type="scientific">Mycobacterium phage MacnCheese</name>
    <dbReference type="NCBI Taxonomy" id="2927982"/>
    <lineage>
        <taxon>Viruses</taxon>
        <taxon>Duplodnaviria</taxon>
        <taxon>Heunggongvirae</taxon>
        <taxon>Uroviricota</taxon>
        <taxon>Caudoviricetes</taxon>
        <taxon>Weiservirinae</taxon>
        <taxon>Keshuvirus</taxon>
        <taxon>Keshuvirus macncheese</taxon>
    </lineage>
</organism>
<keyword evidence="3" id="KW-1185">Reference proteome</keyword>
<keyword evidence="1" id="KW-0175">Coiled coil</keyword>
<dbReference type="GeneID" id="40235404"/>
<sequence>MQNSNYTSEYAKAADMRRTPASIDGEIAELMTEQAILEAKLANVRKRRAQLNEVYVDRGRWERAYLVANVGGHVHSSTGCSTCFPTTEFGWLTEESGKSEAEIVEAAGELACTVCYPSAPVEVLAKPGTIRRPDQIEREARQAERAAKSAEKAAAAVVSPSTGRTLYKTERAAKNAVLQAAGDALFYEFNHPSQVEWQRTAVAAIDALVAKGAVEREAFVAEVAKKAATKRVREIKGWRDDLIVRQMIALGREVTPPAYEGKSVADLAPLVEAFLAA</sequence>
<reference evidence="3" key="1">
    <citation type="submission" date="2012-05" db="EMBL/GenBank/DDBJ databases">
        <authorList>
            <person name="Everding T.M."/>
            <person name="Alkanani M.S."/>
            <person name="Bell A.C."/>
            <person name="Bohner A."/>
            <person name="Burghgraef A.L."/>
            <person name="DeVries J.T."/>
            <person name="Hooker S.J."/>
            <person name="Jansma C.A."/>
            <person name="Lang J.M."/>
            <person name="Lin J.Y."/>
            <person name="Newhof J.T."/>
            <person name="Noyes I.C.B."/>
            <person name="Schultz L.N."/>
            <person name="Stewart S.L."/>
            <person name="VandeHaar P.S."/>
            <person name="Vasquez J.A."/>
            <person name="Veldkamp K.L."/>
            <person name="Venema K.M."/>
            <person name="Westra V.A."/>
            <person name="Wrobel K.E."/>
            <person name="Harris A.D."/>
            <person name="Wertz J.T."/>
            <person name="DeJong R.J."/>
            <person name="Buck G.A."/>
            <person name="Campbell R."/>
            <person name="Carvalho M.R."/>
            <person name="Johnson A."/>
            <person name="Kettlewell J.M."/>
            <person name="Lee V."/>
            <person name="Loviza R."/>
            <person name="Renner D."/>
            <person name="Serrano M.G."/>
            <person name="Voegtly L.J."/>
            <person name="Walstead R."/>
            <person name="Wang Y.P."/>
            <person name="Bradley K.W."/>
            <person name="Khaja R."/>
            <person name="Lewis M.F."/>
            <person name="Barker L.P."/>
            <person name="Asai D.J."/>
            <person name="Bowman C.A."/>
            <person name="Russell D.A."/>
            <person name="Pope W.H."/>
            <person name="Jacobs-Sera D."/>
            <person name="Hendrix R.W."/>
            <person name="Hatfull G.F."/>
        </authorList>
    </citation>
    <scope>NUCLEOTIDE SEQUENCE [LARGE SCALE GENOMIC DNA]</scope>
</reference>
<dbReference type="KEGG" id="vg:40235404"/>
<gene>
    <name evidence="2" type="primary">94</name>
    <name evidence="2" type="ORF">MACNCHEESE_94</name>
</gene>
<evidence type="ECO:0000313" key="3">
    <source>
        <dbReference type="Proteomes" id="UP000009002"/>
    </source>
</evidence>
<dbReference type="RefSeq" id="YP_009638652.1">
    <property type="nucleotide sequence ID" value="NC_042338.1"/>
</dbReference>
<proteinExistence type="predicted"/>
<protein>
    <submittedName>
        <fullName evidence="2">Uncharacterized protein</fullName>
    </submittedName>
</protein>
<evidence type="ECO:0000256" key="1">
    <source>
        <dbReference type="SAM" id="Coils"/>
    </source>
</evidence>
<accession>I6X3F4</accession>
<dbReference type="Proteomes" id="UP000009002">
    <property type="component" value="Segment"/>
</dbReference>
<evidence type="ECO:0000313" key="2">
    <source>
        <dbReference type="EMBL" id="AFN37782.1"/>
    </source>
</evidence>
<name>I6X3F4_9CAUD</name>